<dbReference type="PROSITE" id="PS00383">
    <property type="entry name" value="TYR_PHOSPHATASE_1"/>
    <property type="match status" value="1"/>
</dbReference>
<dbReference type="Pfam" id="PF13350">
    <property type="entry name" value="Y_phosphatase3"/>
    <property type="match status" value="1"/>
</dbReference>
<evidence type="ECO:0000313" key="3">
    <source>
        <dbReference type="EMBL" id="GAY73608.1"/>
    </source>
</evidence>
<feature type="domain" description="Tyrosine specific protein phosphatases" evidence="2">
    <location>
        <begin position="133"/>
        <end position="162"/>
    </location>
</feature>
<sequence>MTDSILEIPGTFNLRDLGGLKANDNKTVKAHKLLRGGYLTDISDGGVKMIEDYGIKTVIDLRSSSEISQYPDRLSSSINYLNIPLFDDDTTSSTKSLAEINRAYANDNQYGYERMMRSYRKFVTDPHAINAFREFFYAVAEFGQQDNGILFHCSAGKDRTGICTYLLLSILGVNQTDIKLNYLESNDASEKRIQWRLDEAKKMKLGRDFVKSISDLIVVNDDYLEQATSIINEVYGGLSEFIFNEVGLDNSVIIKIRNNFLEHN</sequence>
<dbReference type="PANTHER" id="PTHR31126">
    <property type="entry name" value="TYROSINE-PROTEIN PHOSPHATASE"/>
    <property type="match status" value="1"/>
</dbReference>
<dbReference type="InterPro" id="IPR029021">
    <property type="entry name" value="Prot-tyrosine_phosphatase-like"/>
</dbReference>
<proteinExistence type="inferred from homology"/>
<evidence type="ECO:0000313" key="4">
    <source>
        <dbReference type="Proteomes" id="UP000286974"/>
    </source>
</evidence>
<dbReference type="InterPro" id="IPR000387">
    <property type="entry name" value="Tyr_Pase_dom"/>
</dbReference>
<accession>A0A401FMV9</accession>
<dbReference type="PANTHER" id="PTHR31126:SF1">
    <property type="entry name" value="TYROSINE SPECIFIC PROTEIN PHOSPHATASES DOMAIN-CONTAINING PROTEIN"/>
    <property type="match status" value="1"/>
</dbReference>
<keyword evidence="4" id="KW-1185">Reference proteome</keyword>
<evidence type="ECO:0000259" key="2">
    <source>
        <dbReference type="PROSITE" id="PS50056"/>
    </source>
</evidence>
<comment type="similarity">
    <text evidence="1">Belongs to the protein-tyrosine phosphatase family.</text>
</comment>
<dbReference type="GO" id="GO:0004721">
    <property type="term" value="F:phosphoprotein phosphatase activity"/>
    <property type="evidence" value="ECO:0007669"/>
    <property type="project" value="InterPro"/>
</dbReference>
<protein>
    <submittedName>
        <fullName evidence="3">Protein tyrosine/serine phosphatase</fullName>
    </submittedName>
</protein>
<dbReference type="EMBL" id="BEXA01000003">
    <property type="protein sequence ID" value="GAY73608.1"/>
    <property type="molecule type" value="Genomic_DNA"/>
</dbReference>
<dbReference type="Proteomes" id="UP000286974">
    <property type="component" value="Unassembled WGS sequence"/>
</dbReference>
<dbReference type="AlphaFoldDB" id="A0A401FMV9"/>
<dbReference type="InterPro" id="IPR026893">
    <property type="entry name" value="Tyr/Ser_Pase_IphP-type"/>
</dbReference>
<dbReference type="RefSeq" id="WP_225417651.1">
    <property type="nucleotide sequence ID" value="NZ_BEXA01000003.1"/>
</dbReference>
<evidence type="ECO:0000256" key="1">
    <source>
        <dbReference type="ARBA" id="ARBA00009580"/>
    </source>
</evidence>
<reference evidence="3 4" key="1">
    <citation type="submission" date="2017-11" db="EMBL/GenBank/DDBJ databases">
        <title>Draft Genome Sequence of Lactobacillus curieae NBRC 111893 isolated from Koso, a Japanese sugar-Vegetable Fermented Beverage.</title>
        <authorList>
            <person name="Chiou T.Y."/>
            <person name="Oshima K."/>
            <person name="Suda W."/>
            <person name="Hattori M."/>
            <person name="Takahashi T."/>
        </authorList>
    </citation>
    <scope>NUCLEOTIDE SEQUENCE [LARGE SCALE GENOMIC DNA]</scope>
    <source>
        <strain evidence="3 4">NBRC111893</strain>
    </source>
</reference>
<gene>
    <name evidence="3" type="ORF">NBRC111893_1754</name>
</gene>
<organism evidence="3 4">
    <name type="scientific">Lentilactobacillus kosonis</name>
    <dbReference type="NCBI Taxonomy" id="2810561"/>
    <lineage>
        <taxon>Bacteria</taxon>
        <taxon>Bacillati</taxon>
        <taxon>Bacillota</taxon>
        <taxon>Bacilli</taxon>
        <taxon>Lactobacillales</taxon>
        <taxon>Lactobacillaceae</taxon>
        <taxon>Lentilactobacillus</taxon>
    </lineage>
</organism>
<dbReference type="SUPFAM" id="SSF52799">
    <property type="entry name" value="(Phosphotyrosine protein) phosphatases II"/>
    <property type="match status" value="1"/>
</dbReference>
<dbReference type="InterPro" id="IPR016130">
    <property type="entry name" value="Tyr_Pase_AS"/>
</dbReference>
<comment type="caution">
    <text evidence="3">The sequence shown here is derived from an EMBL/GenBank/DDBJ whole genome shotgun (WGS) entry which is preliminary data.</text>
</comment>
<dbReference type="PROSITE" id="PS50056">
    <property type="entry name" value="TYR_PHOSPHATASE_2"/>
    <property type="match status" value="1"/>
</dbReference>
<dbReference type="Gene3D" id="3.90.190.10">
    <property type="entry name" value="Protein tyrosine phosphatase superfamily"/>
    <property type="match status" value="1"/>
</dbReference>
<name>A0A401FMV9_9LACO</name>